<evidence type="ECO:0000313" key="9">
    <source>
        <dbReference type="Proteomes" id="UP000245699"/>
    </source>
</evidence>
<evidence type="ECO:0000313" key="7">
    <source>
        <dbReference type="EMBL" id="PVU86124.1"/>
    </source>
</evidence>
<comment type="caution">
    <text evidence="7">The sequence shown here is derived from an EMBL/GenBank/DDBJ whole genome shotgun (WGS) entry which is preliminary data.</text>
</comment>
<evidence type="ECO:0000256" key="6">
    <source>
        <dbReference type="SAM" id="Phobius"/>
    </source>
</evidence>
<keyword evidence="9" id="KW-1185">Reference proteome</keyword>
<dbReference type="GO" id="GO:0016020">
    <property type="term" value="C:membrane"/>
    <property type="evidence" value="ECO:0007669"/>
    <property type="project" value="UniProtKB-SubCell"/>
</dbReference>
<comment type="subcellular location">
    <subcellularLocation>
        <location evidence="1">Membrane</location>
        <topology evidence="1">Multi-pass membrane protein</topology>
    </subcellularLocation>
</comment>
<evidence type="ECO:0008006" key="10">
    <source>
        <dbReference type="Google" id="ProtNLM"/>
    </source>
</evidence>
<dbReference type="EMBL" id="MBFT01000964">
    <property type="protein sequence ID" value="PVU86124.1"/>
    <property type="molecule type" value="Genomic_DNA"/>
</dbReference>
<feature type="transmembrane region" description="Helical" evidence="6">
    <location>
        <begin position="128"/>
        <end position="148"/>
    </location>
</feature>
<organism evidence="7 9">
    <name type="scientific">Furculomyces boomerangus</name>
    <dbReference type="NCBI Taxonomy" id="61424"/>
    <lineage>
        <taxon>Eukaryota</taxon>
        <taxon>Fungi</taxon>
        <taxon>Fungi incertae sedis</taxon>
        <taxon>Zoopagomycota</taxon>
        <taxon>Kickxellomycotina</taxon>
        <taxon>Harpellomycetes</taxon>
        <taxon>Harpellales</taxon>
        <taxon>Harpellaceae</taxon>
        <taxon>Furculomyces</taxon>
    </lineage>
</organism>
<sequence length="414" mass="48100">MNEQEYFLKYKKKYLELQKIKKKFQNLDPKKYPATSIFTKTITLFSTKLGKLLSNNCRIHFGYLGMHISLFAIKFIHLFENGILKTNFIYRFALKKLTFIPPILTFIAATISTFWFGKYLYKKHPKQLSSLIGIVYPIIQSIKIATFLNTNALPNNNNQIEQTVPLKDTSNQSKNISDDINYNSDQNCFKDAQSEFRHWLTYWIIYSLINSVDNLKPKFSKRLPNYLLLKMGLFAWLQSESTKGSLLIYNNIIRPLLPPSSLDENINLFDTEHDIKIASKVSELGSNNANVSEIEYNKVNEVGYLGYAKLDSKDMRQSKIHQTLSFLEKGPKSTTLFQRSLKGNYHTSSENIKKTDTEHTLVEHNTTLEKFSFRENFPLKTNSTENEEKDFGADHTKRWSEISDDKQSLVWNQA</sequence>
<dbReference type="Proteomes" id="UP000245699">
    <property type="component" value="Unassembled WGS sequence"/>
</dbReference>
<gene>
    <name evidence="8" type="ORF">BB559_006027</name>
    <name evidence="7" type="ORF">BB559_006667</name>
</gene>
<name>A0A2T9Y1G3_9FUNG</name>
<comment type="similarity">
    <text evidence="2">Belongs to the DP1 family.</text>
</comment>
<evidence type="ECO:0000256" key="5">
    <source>
        <dbReference type="ARBA" id="ARBA00023136"/>
    </source>
</evidence>
<proteinExistence type="inferred from homology"/>
<dbReference type="EMBL" id="MBFT01000735">
    <property type="protein sequence ID" value="PVU87519.1"/>
    <property type="molecule type" value="Genomic_DNA"/>
</dbReference>
<dbReference type="PANTHER" id="PTHR12300:SF161">
    <property type="entry name" value="RECEPTOR EXPRESSION-ENHANCING PROTEIN"/>
    <property type="match status" value="1"/>
</dbReference>
<evidence type="ECO:0000256" key="4">
    <source>
        <dbReference type="ARBA" id="ARBA00022989"/>
    </source>
</evidence>
<dbReference type="PANTHER" id="PTHR12300">
    <property type="entry name" value="HVA22-LIKE PROTEINS"/>
    <property type="match status" value="1"/>
</dbReference>
<evidence type="ECO:0000256" key="3">
    <source>
        <dbReference type="ARBA" id="ARBA00022692"/>
    </source>
</evidence>
<feature type="transmembrane region" description="Helical" evidence="6">
    <location>
        <begin position="61"/>
        <end position="79"/>
    </location>
</feature>
<dbReference type="OrthoDB" id="10009287at2759"/>
<dbReference type="Pfam" id="PF03134">
    <property type="entry name" value="TB2_DP1_HVA22"/>
    <property type="match status" value="1"/>
</dbReference>
<accession>A0A2T9Y1G3</accession>
<evidence type="ECO:0000256" key="1">
    <source>
        <dbReference type="ARBA" id="ARBA00004141"/>
    </source>
</evidence>
<evidence type="ECO:0000256" key="2">
    <source>
        <dbReference type="ARBA" id="ARBA00008573"/>
    </source>
</evidence>
<keyword evidence="3 6" id="KW-0812">Transmembrane</keyword>
<feature type="transmembrane region" description="Helical" evidence="6">
    <location>
        <begin position="99"/>
        <end position="116"/>
    </location>
</feature>
<keyword evidence="4 6" id="KW-1133">Transmembrane helix</keyword>
<keyword evidence="5 6" id="KW-0472">Membrane</keyword>
<dbReference type="AlphaFoldDB" id="A0A2T9Y1G3"/>
<protein>
    <recommendedName>
        <fullName evidence="10">Protein YOP1</fullName>
    </recommendedName>
</protein>
<evidence type="ECO:0000313" key="8">
    <source>
        <dbReference type="EMBL" id="PVU87519.1"/>
    </source>
</evidence>
<dbReference type="InterPro" id="IPR004345">
    <property type="entry name" value="TB2_DP1_HVA22"/>
</dbReference>
<reference evidence="7 9" key="1">
    <citation type="journal article" date="2018" name="MBio">
        <title>Comparative Genomics Reveals the Core Gene Toolbox for the Fungus-Insect Symbiosis.</title>
        <authorList>
            <person name="Wang Y."/>
            <person name="Stata M."/>
            <person name="Wang W."/>
            <person name="Stajich J.E."/>
            <person name="White M.M."/>
            <person name="Moncalvo J.M."/>
        </authorList>
    </citation>
    <scope>NUCLEOTIDE SEQUENCE [LARGE SCALE GENOMIC DNA]</scope>
    <source>
        <strain evidence="7 9">AUS-77-4</strain>
    </source>
</reference>